<reference evidence="1 2" key="1">
    <citation type="submission" date="2019-07" db="EMBL/GenBank/DDBJ databases">
        <title>De Novo Assembly of kiwifruit Actinidia rufa.</title>
        <authorList>
            <person name="Sugita-Konishi S."/>
            <person name="Sato K."/>
            <person name="Mori E."/>
            <person name="Abe Y."/>
            <person name="Kisaki G."/>
            <person name="Hamano K."/>
            <person name="Suezawa K."/>
            <person name="Otani M."/>
            <person name="Fukuda T."/>
            <person name="Manabe T."/>
            <person name="Gomi K."/>
            <person name="Tabuchi M."/>
            <person name="Akimitsu K."/>
            <person name="Kataoka I."/>
        </authorList>
    </citation>
    <scope>NUCLEOTIDE SEQUENCE [LARGE SCALE GENOMIC DNA]</scope>
    <source>
        <strain evidence="2">cv. Fuchu</strain>
    </source>
</reference>
<evidence type="ECO:0000313" key="2">
    <source>
        <dbReference type="Proteomes" id="UP000585474"/>
    </source>
</evidence>
<proteinExistence type="predicted"/>
<sequence length="107" mass="11675">MVKKLNSRDLLALNVKQMRRGEIFIQESLGAHLVTECPLGAGAGNLVISPAEELIVGSISGGNSLINIWKSPLLRQFGVMESEINFARTDLIDTTKSALLVQHQFIT</sequence>
<dbReference type="OrthoDB" id="767438at2759"/>
<dbReference type="AlphaFoldDB" id="A0A7J0F409"/>
<name>A0A7J0F409_9ERIC</name>
<protein>
    <submittedName>
        <fullName evidence="1">Uncharacterized protein</fullName>
    </submittedName>
</protein>
<organism evidence="1 2">
    <name type="scientific">Actinidia rufa</name>
    <dbReference type="NCBI Taxonomy" id="165716"/>
    <lineage>
        <taxon>Eukaryota</taxon>
        <taxon>Viridiplantae</taxon>
        <taxon>Streptophyta</taxon>
        <taxon>Embryophyta</taxon>
        <taxon>Tracheophyta</taxon>
        <taxon>Spermatophyta</taxon>
        <taxon>Magnoliopsida</taxon>
        <taxon>eudicotyledons</taxon>
        <taxon>Gunneridae</taxon>
        <taxon>Pentapetalae</taxon>
        <taxon>asterids</taxon>
        <taxon>Ericales</taxon>
        <taxon>Actinidiaceae</taxon>
        <taxon>Actinidia</taxon>
    </lineage>
</organism>
<dbReference type="Proteomes" id="UP000585474">
    <property type="component" value="Unassembled WGS sequence"/>
</dbReference>
<gene>
    <name evidence="1" type="ORF">Acr_08g0013750</name>
</gene>
<keyword evidence="2" id="KW-1185">Reference proteome</keyword>
<dbReference type="EMBL" id="BJWL01000008">
    <property type="protein sequence ID" value="GFY92979.1"/>
    <property type="molecule type" value="Genomic_DNA"/>
</dbReference>
<evidence type="ECO:0000313" key="1">
    <source>
        <dbReference type="EMBL" id="GFY92979.1"/>
    </source>
</evidence>
<comment type="caution">
    <text evidence="1">The sequence shown here is derived from an EMBL/GenBank/DDBJ whole genome shotgun (WGS) entry which is preliminary data.</text>
</comment>
<accession>A0A7J0F409</accession>